<evidence type="ECO:0000256" key="6">
    <source>
        <dbReference type="SAM" id="SignalP"/>
    </source>
</evidence>
<comment type="catalytic activity">
    <reaction evidence="1">
        <text>Hydrolysis of terminal non-reducing beta-D-galactose residues in beta-D-galactosides.</text>
        <dbReference type="EC" id="3.2.1.23"/>
    </reaction>
</comment>
<evidence type="ECO:0000313" key="9">
    <source>
        <dbReference type="Proteomes" id="UP001652600"/>
    </source>
</evidence>
<name>A0ABM3L671_CUCME</name>
<comment type="similarity">
    <text evidence="2">Belongs to the glycosyl hydrolase 35 family.</text>
</comment>
<dbReference type="InterPro" id="IPR017853">
    <property type="entry name" value="GH"/>
</dbReference>
<organism evidence="9 10">
    <name type="scientific">Cucumis melo</name>
    <name type="common">Muskmelon</name>
    <dbReference type="NCBI Taxonomy" id="3656"/>
    <lineage>
        <taxon>Eukaryota</taxon>
        <taxon>Viridiplantae</taxon>
        <taxon>Streptophyta</taxon>
        <taxon>Embryophyta</taxon>
        <taxon>Tracheophyta</taxon>
        <taxon>Spermatophyta</taxon>
        <taxon>Magnoliopsida</taxon>
        <taxon>eudicotyledons</taxon>
        <taxon>Gunneridae</taxon>
        <taxon>Pentapetalae</taxon>
        <taxon>rosids</taxon>
        <taxon>fabids</taxon>
        <taxon>Cucurbitales</taxon>
        <taxon>Cucurbitaceae</taxon>
        <taxon>Benincaseae</taxon>
        <taxon>Cucumis</taxon>
    </lineage>
</organism>
<dbReference type="InterPro" id="IPR001944">
    <property type="entry name" value="Glycoside_Hdrlase_35"/>
</dbReference>
<feature type="signal peptide" evidence="6">
    <location>
        <begin position="1"/>
        <end position="19"/>
    </location>
</feature>
<dbReference type="PROSITE" id="PS01182">
    <property type="entry name" value="GLYCOSYL_HYDROL_F35"/>
    <property type="match status" value="1"/>
</dbReference>
<dbReference type="Proteomes" id="UP001652600">
    <property type="component" value="Chromosome 9"/>
</dbReference>
<evidence type="ECO:0000256" key="4">
    <source>
        <dbReference type="ARBA" id="ARBA00022801"/>
    </source>
</evidence>
<reference evidence="10" key="1">
    <citation type="submission" date="2025-08" db="UniProtKB">
        <authorList>
            <consortium name="RefSeq"/>
        </authorList>
    </citation>
    <scope>IDENTIFICATION</scope>
    <source>
        <tissue evidence="10">Stem</tissue>
    </source>
</reference>
<feature type="domain" description="Beta-galactosidase beta-sandwich" evidence="8">
    <location>
        <begin position="290"/>
        <end position="336"/>
    </location>
</feature>
<dbReference type="Pfam" id="PF17834">
    <property type="entry name" value="GHD"/>
    <property type="match status" value="1"/>
</dbReference>
<evidence type="ECO:0000259" key="7">
    <source>
        <dbReference type="Pfam" id="PF01301"/>
    </source>
</evidence>
<dbReference type="SUPFAM" id="SSF51445">
    <property type="entry name" value="(Trans)glycosidases"/>
    <property type="match status" value="1"/>
</dbReference>
<dbReference type="EC" id="3.2.1.23" evidence="3"/>
<feature type="chain" id="PRO_5045115054" description="beta-galactosidase" evidence="6">
    <location>
        <begin position="20"/>
        <end position="361"/>
    </location>
</feature>
<dbReference type="PANTHER" id="PTHR23421">
    <property type="entry name" value="BETA-GALACTOSIDASE RELATED"/>
    <property type="match status" value="1"/>
</dbReference>
<dbReference type="InterPro" id="IPR019801">
    <property type="entry name" value="Glyco_hydro_35_CS"/>
</dbReference>
<gene>
    <name evidence="10" type="primary">LOC103504430</name>
</gene>
<evidence type="ECO:0000256" key="3">
    <source>
        <dbReference type="ARBA" id="ARBA00012756"/>
    </source>
</evidence>
<proteinExistence type="inferred from homology"/>
<keyword evidence="4" id="KW-0378">Hydrolase</keyword>
<dbReference type="InterPro" id="IPR041392">
    <property type="entry name" value="GHD"/>
</dbReference>
<dbReference type="RefSeq" id="XP_050945531.1">
    <property type="nucleotide sequence ID" value="XM_051089574.1"/>
</dbReference>
<evidence type="ECO:0000259" key="8">
    <source>
        <dbReference type="Pfam" id="PF17834"/>
    </source>
</evidence>
<dbReference type="InterPro" id="IPR031330">
    <property type="entry name" value="Gly_Hdrlase_35_cat"/>
</dbReference>
<dbReference type="Gene3D" id="3.20.20.80">
    <property type="entry name" value="Glycosidases"/>
    <property type="match status" value="1"/>
</dbReference>
<accession>A0ABM3L671</accession>
<feature type="domain" description="Glycoside hydrolase 35 catalytic" evidence="7">
    <location>
        <begin position="29"/>
        <end position="281"/>
    </location>
</feature>
<evidence type="ECO:0000256" key="1">
    <source>
        <dbReference type="ARBA" id="ARBA00001412"/>
    </source>
</evidence>
<keyword evidence="5" id="KW-0326">Glycosidase</keyword>
<evidence type="ECO:0000256" key="2">
    <source>
        <dbReference type="ARBA" id="ARBA00009809"/>
    </source>
</evidence>
<keyword evidence="6" id="KW-0732">Signal</keyword>
<evidence type="ECO:0000256" key="5">
    <source>
        <dbReference type="ARBA" id="ARBA00023295"/>
    </source>
</evidence>
<dbReference type="GeneID" id="103504430"/>
<protein>
    <recommendedName>
        <fullName evidence="3">beta-galactosidase</fullName>
        <ecNumber evidence="3">3.2.1.23</ecNumber>
    </recommendedName>
</protein>
<dbReference type="PRINTS" id="PR00742">
    <property type="entry name" value="GLHYDRLASE35"/>
</dbReference>
<dbReference type="Pfam" id="PF01301">
    <property type="entry name" value="Glyco_hydro_35"/>
    <property type="match status" value="1"/>
</dbReference>
<evidence type="ECO:0000313" key="10">
    <source>
        <dbReference type="RefSeq" id="XP_050945531.1"/>
    </source>
</evidence>
<sequence>MFKLQWLVATLACLTFCIGDNVSYDSNAIIINRERRIIFSGSIHYPRSTEAMWPDLIQKAKDGRLDAIETYIFWDRHELQRQKYDFSGCLDFIKFFQLIQDAGLYVVMRIGPYVCAEWNYGGFPVWLHNMPGIQLRTNNQVYKNEMQTFTTKIVNMCKQANLFASQGGPIILAQIENEYGNVMTPAYGDAGKAYINWCAQMAESLNIGVPWIMCQESDAPQPIINTCNRFYCDNFTPNNRKSPKMFTENWVGWFKKWGDKDPYKTAEDVAFLWQDFFNLAASSTIITWERFCFLSNTDEKNDATIDLQGDGKYFVPAWSVSILDGCNKEVYNTAKVNSQTSLFVKKKNEKENAQLSWAWAP</sequence>
<keyword evidence="9" id="KW-1185">Reference proteome</keyword>